<reference evidence="9 10" key="1">
    <citation type="journal article" date="2008" name="J. Biotechnol.">
        <title>Ultrafast pyrosequencing of Corynebacterium kroppenstedtii DSM44385 revealed insights into the physiology of a lipophilic corynebacterium that lacks mycolic acids.</title>
        <authorList>
            <person name="Tauch A."/>
            <person name="Schneider J."/>
            <person name="Szczepanowski R."/>
            <person name="Tilker A."/>
            <person name="Viehoever P."/>
            <person name="Gartemann K.-H."/>
            <person name="Arnold W."/>
            <person name="Blom J."/>
            <person name="Brinkrolf K."/>
            <person name="Brune I."/>
            <person name="Goetker S."/>
            <person name="Weisshaar B."/>
            <person name="Goesmann A."/>
            <person name="Droege M."/>
            <person name="Puehler A."/>
        </authorList>
    </citation>
    <scope>NUCLEOTIDE SEQUENCE [LARGE SCALE GENOMIC DNA]</scope>
    <source>
        <strain evidence="10">DSM 44385 / JCM 11950 / CIP 105744 / CCUG 35717</strain>
    </source>
</reference>
<dbReference type="Pfam" id="PF12823">
    <property type="entry name" value="DUF3817"/>
    <property type="match status" value="1"/>
</dbReference>
<dbReference type="HOGENOM" id="CLU_120964_1_2_11"/>
<accession>C4LJY3</accession>
<keyword evidence="3 7" id="KW-0812">Transmembrane</keyword>
<feature type="compositionally biased region" description="Polar residues" evidence="6">
    <location>
        <begin position="1"/>
        <end position="20"/>
    </location>
</feature>
<evidence type="ECO:0000256" key="5">
    <source>
        <dbReference type="ARBA" id="ARBA00023136"/>
    </source>
</evidence>
<sequence>MTNNTPVNDAQSTGAPNNDARQADTHPSDANRAPNQRRRDTPRINPARQARVASALKRYSVAAYVTGVWLLLLCVEMVFDHLILDNPPDWFMYIGMAHGFFFMVYLIMTLDLGTKARWKPIKWLTTCLAGTIPFLSFVVEARRRHEVQKAFNLS</sequence>
<organism evidence="9 10">
    <name type="scientific">Corynebacterium kroppenstedtii (strain DSM 44385 / JCM 11950 / CIP 105744 / CCUG 35717)</name>
    <dbReference type="NCBI Taxonomy" id="645127"/>
    <lineage>
        <taxon>Bacteria</taxon>
        <taxon>Bacillati</taxon>
        <taxon>Actinomycetota</taxon>
        <taxon>Actinomycetes</taxon>
        <taxon>Mycobacteriales</taxon>
        <taxon>Corynebacteriaceae</taxon>
        <taxon>Corynebacterium</taxon>
    </lineage>
</organism>
<evidence type="ECO:0000313" key="9">
    <source>
        <dbReference type="EMBL" id="ACR18138.1"/>
    </source>
</evidence>
<dbReference type="OrthoDB" id="9342687at2"/>
<proteinExistence type="predicted"/>
<dbReference type="NCBIfam" id="TIGR03954">
    <property type="entry name" value="integ_memb_HG"/>
    <property type="match status" value="1"/>
</dbReference>
<evidence type="ECO:0000256" key="3">
    <source>
        <dbReference type="ARBA" id="ARBA00022692"/>
    </source>
</evidence>
<dbReference type="PANTHER" id="PTHR40077">
    <property type="entry name" value="MEMBRANE PROTEIN-RELATED"/>
    <property type="match status" value="1"/>
</dbReference>
<dbReference type="GO" id="GO:0005886">
    <property type="term" value="C:plasma membrane"/>
    <property type="evidence" value="ECO:0007669"/>
    <property type="project" value="UniProtKB-SubCell"/>
</dbReference>
<dbReference type="InterPro" id="IPR023845">
    <property type="entry name" value="DUF3817_TM"/>
</dbReference>
<keyword evidence="2" id="KW-1003">Cell membrane</keyword>
<evidence type="ECO:0000259" key="8">
    <source>
        <dbReference type="Pfam" id="PF12823"/>
    </source>
</evidence>
<feature type="transmembrane region" description="Helical" evidence="7">
    <location>
        <begin position="90"/>
        <end position="108"/>
    </location>
</feature>
<dbReference type="AlphaFoldDB" id="C4LJY3"/>
<evidence type="ECO:0000256" key="2">
    <source>
        <dbReference type="ARBA" id="ARBA00022475"/>
    </source>
</evidence>
<feature type="domain" description="DUF3817" evidence="8">
    <location>
        <begin position="56"/>
        <end position="144"/>
    </location>
</feature>
<name>C4LJY3_CORK4</name>
<evidence type="ECO:0000256" key="6">
    <source>
        <dbReference type="SAM" id="MobiDB-lite"/>
    </source>
</evidence>
<keyword evidence="10" id="KW-1185">Reference proteome</keyword>
<dbReference type="PANTHER" id="PTHR40077:SF2">
    <property type="entry name" value="MEMBRANE PROTEIN"/>
    <property type="match status" value="1"/>
</dbReference>
<dbReference type="EMBL" id="CP001620">
    <property type="protein sequence ID" value="ACR18138.1"/>
    <property type="molecule type" value="Genomic_DNA"/>
</dbReference>
<feature type="region of interest" description="Disordered" evidence="6">
    <location>
        <begin position="1"/>
        <end position="46"/>
    </location>
</feature>
<dbReference type="eggNOG" id="ENOG50334KP">
    <property type="taxonomic scope" value="Bacteria"/>
</dbReference>
<dbReference type="KEGG" id="ckp:ckrop_1398"/>
<keyword evidence="4 7" id="KW-1133">Transmembrane helix</keyword>
<evidence type="ECO:0000256" key="1">
    <source>
        <dbReference type="ARBA" id="ARBA00004651"/>
    </source>
</evidence>
<evidence type="ECO:0000313" key="10">
    <source>
        <dbReference type="Proteomes" id="UP000001473"/>
    </source>
</evidence>
<protein>
    <recommendedName>
        <fullName evidence="8">DUF3817 domain-containing protein</fullName>
    </recommendedName>
</protein>
<gene>
    <name evidence="9" type="ordered locus">ckrop_1398</name>
</gene>
<feature type="transmembrane region" description="Helical" evidence="7">
    <location>
        <begin position="61"/>
        <end position="84"/>
    </location>
</feature>
<evidence type="ECO:0000256" key="4">
    <source>
        <dbReference type="ARBA" id="ARBA00022989"/>
    </source>
</evidence>
<keyword evidence="5 7" id="KW-0472">Membrane</keyword>
<dbReference type="STRING" id="645127.ckrop_1398"/>
<evidence type="ECO:0000256" key="7">
    <source>
        <dbReference type="SAM" id="Phobius"/>
    </source>
</evidence>
<comment type="subcellular location">
    <subcellularLocation>
        <location evidence="1">Cell membrane</location>
        <topology evidence="1">Multi-pass membrane protein</topology>
    </subcellularLocation>
</comment>
<dbReference type="Proteomes" id="UP000001473">
    <property type="component" value="Chromosome"/>
</dbReference>